<dbReference type="EMBL" id="KZ303127">
    <property type="protein sequence ID" value="PFH44644.1"/>
    <property type="molecule type" value="Genomic_DNA"/>
</dbReference>
<dbReference type="InterPro" id="IPR040976">
    <property type="entry name" value="Pkinase_fungal"/>
</dbReference>
<accession>A0A2A9N7E6</accession>
<dbReference type="InterPro" id="IPR011009">
    <property type="entry name" value="Kinase-like_dom_sf"/>
</dbReference>
<feature type="region of interest" description="Disordered" evidence="1">
    <location>
        <begin position="1"/>
        <end position="66"/>
    </location>
</feature>
<feature type="compositionally biased region" description="Low complexity" evidence="1">
    <location>
        <begin position="37"/>
        <end position="48"/>
    </location>
</feature>
<proteinExistence type="predicted"/>
<name>A0A2A9N7E6_9AGAR</name>
<dbReference type="GO" id="GO:0004672">
    <property type="term" value="F:protein kinase activity"/>
    <property type="evidence" value="ECO:0007669"/>
    <property type="project" value="InterPro"/>
</dbReference>
<reference evidence="3 4" key="1">
    <citation type="submission" date="2014-02" db="EMBL/GenBank/DDBJ databases">
        <title>Transposable element dynamics among asymbiotic and ectomycorrhizal Amanita fungi.</title>
        <authorList>
            <consortium name="DOE Joint Genome Institute"/>
            <person name="Hess J."/>
            <person name="Skrede I."/>
            <person name="Wolfe B."/>
            <person name="LaButti K."/>
            <person name="Ohm R.A."/>
            <person name="Grigoriev I.V."/>
            <person name="Pringle A."/>
        </authorList>
    </citation>
    <scope>NUCLEOTIDE SEQUENCE [LARGE SCALE GENOMIC DNA]</scope>
    <source>
        <strain evidence="3 4">SKay4041</strain>
    </source>
</reference>
<evidence type="ECO:0000313" key="3">
    <source>
        <dbReference type="EMBL" id="PFH44644.1"/>
    </source>
</evidence>
<evidence type="ECO:0000256" key="1">
    <source>
        <dbReference type="SAM" id="MobiDB-lite"/>
    </source>
</evidence>
<dbReference type="Gene3D" id="1.10.510.10">
    <property type="entry name" value="Transferase(Phosphotransferase) domain 1"/>
    <property type="match status" value="1"/>
</dbReference>
<dbReference type="Proteomes" id="UP000242287">
    <property type="component" value="Unassembled WGS sequence"/>
</dbReference>
<dbReference type="AlphaFoldDB" id="A0A2A9N7E6"/>
<gene>
    <name evidence="3" type="ORF">AMATHDRAFT_11279</name>
</gene>
<dbReference type="PANTHER" id="PTHR38248">
    <property type="entry name" value="FUNK1 6"/>
    <property type="match status" value="1"/>
</dbReference>
<organism evidence="3 4">
    <name type="scientific">Amanita thiersii Skay4041</name>
    <dbReference type="NCBI Taxonomy" id="703135"/>
    <lineage>
        <taxon>Eukaryota</taxon>
        <taxon>Fungi</taxon>
        <taxon>Dikarya</taxon>
        <taxon>Basidiomycota</taxon>
        <taxon>Agaricomycotina</taxon>
        <taxon>Agaricomycetes</taxon>
        <taxon>Agaricomycetidae</taxon>
        <taxon>Agaricales</taxon>
        <taxon>Pluteineae</taxon>
        <taxon>Amanitaceae</taxon>
        <taxon>Amanita</taxon>
    </lineage>
</organism>
<evidence type="ECO:0000259" key="2">
    <source>
        <dbReference type="Pfam" id="PF17667"/>
    </source>
</evidence>
<dbReference type="STRING" id="703135.A0A2A9N7E6"/>
<dbReference type="PROSITE" id="PS00109">
    <property type="entry name" value="PROTEIN_KINASE_TYR"/>
    <property type="match status" value="1"/>
</dbReference>
<protein>
    <recommendedName>
        <fullName evidence="2">Fungal-type protein kinase domain-containing protein</fullName>
    </recommendedName>
</protein>
<keyword evidence="4" id="KW-1185">Reference proteome</keyword>
<feature type="compositionally biased region" description="Basic residues" evidence="1">
    <location>
        <begin position="1"/>
        <end position="14"/>
    </location>
</feature>
<feature type="compositionally biased region" description="Acidic residues" evidence="1">
    <location>
        <begin position="56"/>
        <end position="66"/>
    </location>
</feature>
<dbReference type="SUPFAM" id="SSF56112">
    <property type="entry name" value="Protein kinase-like (PK-like)"/>
    <property type="match status" value="1"/>
</dbReference>
<dbReference type="OrthoDB" id="2747778at2759"/>
<dbReference type="InterPro" id="IPR008266">
    <property type="entry name" value="Tyr_kinase_AS"/>
</dbReference>
<evidence type="ECO:0000313" key="4">
    <source>
        <dbReference type="Proteomes" id="UP000242287"/>
    </source>
</evidence>
<dbReference type="PANTHER" id="PTHR38248:SF2">
    <property type="entry name" value="FUNK1 11"/>
    <property type="match status" value="1"/>
</dbReference>
<sequence length="260" mass="29889">MLERSRMKRKKRKQIMSMTMATMVRTWDKDEDENGDGSDSSNNNGNDNNDNRQEVQGEDESADQADCETINPAVVKTEHHYDLNRMHCRTTLYPVGVPLVLFPSTKHLVSALTDAIKAHQALIDCGLLHRDISPHNVLLIDGDGLRGFLHDLDYCTYVKEWDKFANDDHNPAPNFGQLRSHIPENLRDMTGTYQFMAMGVLDRNPHETKHDLESFFWLLVWLILRHTEYTQSLLSCSELFDIINSKNAISQKHGFLGYQN</sequence>
<feature type="domain" description="Fungal-type protein kinase" evidence="2">
    <location>
        <begin position="29"/>
        <end position="222"/>
    </location>
</feature>
<dbReference type="Pfam" id="PF17667">
    <property type="entry name" value="Pkinase_fungal"/>
    <property type="match status" value="1"/>
</dbReference>